<evidence type="ECO:0000256" key="1">
    <source>
        <dbReference type="SAM" id="Phobius"/>
    </source>
</evidence>
<name>B4RE76_PHEZH</name>
<proteinExistence type="predicted"/>
<keyword evidence="1" id="KW-0472">Membrane</keyword>
<feature type="transmembrane region" description="Helical" evidence="1">
    <location>
        <begin position="105"/>
        <end position="131"/>
    </location>
</feature>
<dbReference type="AlphaFoldDB" id="B4RE76"/>
<organism evidence="3 4">
    <name type="scientific">Phenylobacterium zucineum (strain HLK1)</name>
    <dbReference type="NCBI Taxonomy" id="450851"/>
    <lineage>
        <taxon>Bacteria</taxon>
        <taxon>Pseudomonadati</taxon>
        <taxon>Pseudomonadota</taxon>
        <taxon>Alphaproteobacteria</taxon>
        <taxon>Caulobacterales</taxon>
        <taxon>Caulobacteraceae</taxon>
        <taxon>Phenylobacterium</taxon>
    </lineage>
</organism>
<feature type="transmembrane region" description="Helical" evidence="1">
    <location>
        <begin position="371"/>
        <end position="392"/>
    </location>
</feature>
<sequence length="427" mass="46363">MSAATTPAGERHQSIDAVRGFAVLGILLMNIVGMGLPSFAYLDPTYAGGAEGADLWTWAASNVLVDGKMRALFTMLFGASAVLIAERAARSEGGLGPAQTHYRRLFWLLLFGLAHAFLAWYGDVLTLYAVAGLLIFPFRKLPARMQIALGAAILLLLLTKNVWMSGQIEALRAAALAPGAAAETVQAWRETSMTISPPPEAKAAEIALFQGSFADAIQARANLLGLFYAFLFPTEMLPEAVGQMFVGMGLFRLGFFTLGWSGRAYGALIAFGYLVCVPVTAWLAWLIWKSGFDPLTLHEMQVWQQLTRPFIGLAHAAVLLLVVRAGVARGLVGRLADAGRMAFSNYLMSSVLTSLVFCGYGLGLFGELSRFQLLGVVAGVWAFMLGWSTPWLRRFHYGPFEWAWRSLVQWRLQPFTRRPAGAAAAAG</sequence>
<keyword evidence="4" id="KW-1185">Reference proteome</keyword>
<protein>
    <recommendedName>
        <fullName evidence="2">DUF418 domain-containing protein</fullName>
    </recommendedName>
</protein>
<dbReference type="OrthoDB" id="9807744at2"/>
<dbReference type="Pfam" id="PF04235">
    <property type="entry name" value="DUF418"/>
    <property type="match status" value="1"/>
</dbReference>
<dbReference type="STRING" id="450851.PHZ_c2098"/>
<evidence type="ECO:0000313" key="3">
    <source>
        <dbReference type="EMBL" id="ACG78509.1"/>
    </source>
</evidence>
<dbReference type="Proteomes" id="UP000001868">
    <property type="component" value="Chromosome"/>
</dbReference>
<evidence type="ECO:0000313" key="4">
    <source>
        <dbReference type="Proteomes" id="UP000001868"/>
    </source>
</evidence>
<dbReference type="InterPro" id="IPR007349">
    <property type="entry name" value="DUF418"/>
</dbReference>
<dbReference type="PANTHER" id="PTHR30590:SF2">
    <property type="entry name" value="INNER MEMBRANE PROTEIN"/>
    <property type="match status" value="1"/>
</dbReference>
<feature type="domain" description="DUF418" evidence="2">
    <location>
        <begin position="250"/>
        <end position="410"/>
    </location>
</feature>
<feature type="transmembrane region" description="Helical" evidence="1">
    <location>
        <begin position="267"/>
        <end position="288"/>
    </location>
</feature>
<dbReference type="EMBL" id="CP000747">
    <property type="protein sequence ID" value="ACG78509.1"/>
    <property type="molecule type" value="Genomic_DNA"/>
</dbReference>
<gene>
    <name evidence="3" type="ordered locus">PHZ_c2098</name>
</gene>
<feature type="transmembrane region" description="Helical" evidence="1">
    <location>
        <begin position="21"/>
        <end position="42"/>
    </location>
</feature>
<evidence type="ECO:0000259" key="2">
    <source>
        <dbReference type="Pfam" id="PF04235"/>
    </source>
</evidence>
<feature type="transmembrane region" description="Helical" evidence="1">
    <location>
        <begin position="343"/>
        <end position="365"/>
    </location>
</feature>
<accession>B4RE76</accession>
<dbReference type="InterPro" id="IPR052529">
    <property type="entry name" value="Bact_Transport_Assoc"/>
</dbReference>
<reference evidence="3 4" key="1">
    <citation type="journal article" date="2008" name="BMC Genomics">
        <title>Complete genome of Phenylobacterium zucineum - a novel facultative intracellular bacterium isolated from human erythroleukemia cell line K562.</title>
        <authorList>
            <person name="Luo Y."/>
            <person name="Xu X."/>
            <person name="Ding Z."/>
            <person name="Liu Z."/>
            <person name="Zhang B."/>
            <person name="Yan Z."/>
            <person name="Sun J."/>
            <person name="Hu S."/>
            <person name="Hu X."/>
        </authorList>
    </citation>
    <scope>NUCLEOTIDE SEQUENCE [LARGE SCALE GENOMIC DNA]</scope>
    <source>
        <strain evidence="3 4">HLK1</strain>
    </source>
</reference>
<dbReference type="KEGG" id="pzu:PHZ_c2098"/>
<feature type="transmembrane region" description="Helical" evidence="1">
    <location>
        <begin position="143"/>
        <end position="163"/>
    </location>
</feature>
<feature type="transmembrane region" description="Helical" evidence="1">
    <location>
        <begin position="308"/>
        <end position="331"/>
    </location>
</feature>
<dbReference type="RefSeq" id="WP_012522651.1">
    <property type="nucleotide sequence ID" value="NC_011144.1"/>
</dbReference>
<dbReference type="PANTHER" id="PTHR30590">
    <property type="entry name" value="INNER MEMBRANE PROTEIN"/>
    <property type="match status" value="1"/>
</dbReference>
<keyword evidence="1" id="KW-1133">Transmembrane helix</keyword>
<feature type="transmembrane region" description="Helical" evidence="1">
    <location>
        <begin position="69"/>
        <end position="85"/>
    </location>
</feature>
<keyword evidence="1" id="KW-0812">Transmembrane</keyword>
<dbReference type="eggNOG" id="COG2311">
    <property type="taxonomic scope" value="Bacteria"/>
</dbReference>
<dbReference type="HOGENOM" id="CLU_039610_0_0_5"/>